<keyword evidence="1" id="KW-0472">Membrane</keyword>
<dbReference type="EMBL" id="CP048659">
    <property type="protein sequence ID" value="QOW45963.1"/>
    <property type="molecule type" value="Genomic_DNA"/>
</dbReference>
<gene>
    <name evidence="2" type="ORF">G0028_08660</name>
</gene>
<proteinExistence type="predicted"/>
<dbReference type="RefSeq" id="WP_180045437.1">
    <property type="nucleotide sequence ID" value="NZ_CP048659.1"/>
</dbReference>
<protein>
    <submittedName>
        <fullName evidence="2">Sel1 repeat family protein</fullName>
    </submittedName>
</protein>
<sequence length="738" mass="84460">MNRKTQQDMQGLLQYFYQKKLPPLGLKYAEALFKINPDFSDESLHDIDTLLIALHRQNVRPNDLVTQRNGLNFLMMLIAYLGDVLAQRTHYPVQWYNYHEAIKILPSDDELPLDFFSSMVALINHQVCLPLAVIADVLHHGENAEKTCLSYVHLRQSIIEKNHTQNINENCAEYIQALQQHRYLSGGNAYHQATDLIDFDFSLVSLQKIDLLLNRIRQYEQLNEASYATFMQDKEKLNFLVALSYYLGTTIAHQTLSSVKWFSFEEYKALLSQEDDEEFRYELAQVFVFQNQISYPMSVLTAILFDAKQPVQSCLTYVQKYIDLSTQSLVYFPSALKDIQQPEITANITQAFKHAGFLAAYASFMLDGSSLDPCLLVSKDHKVQIIKLMQDNPRELAFAELEQNPHGYPFQLFCEDIHAYLPTGRTDAIYLKIQIYTPIETTVSLVIPYTKTADNKIEHIYSVVQYTSSNLSLAQFDAAMTTFYQNAFEFQDSFTQQSFWQAHFQENILRKPASFLFNDTQSDEFNSALQTLYPIKMVETPKPSITLENTSQENAAQENKAQLENTSVTELPEVSHPALLKALDILASSEDDPEKSQQAIGIISSLIINNDPEAMQLMAHFHADGKYVEKDPKQAFFYLVEVAKLQMDESSFKDAMRFYASPVHALDKTDPDVEEWLLGLAADFDRATAEKPEIAQLNSSSSRRRVIQKADQPLTTAQWINRFLIGISVILILIILFK</sequence>
<evidence type="ECO:0000313" key="2">
    <source>
        <dbReference type="EMBL" id="QOW45963.1"/>
    </source>
</evidence>
<reference evidence="2 3" key="1">
    <citation type="submission" date="2020-02" db="EMBL/GenBank/DDBJ databases">
        <title>Tigecycline-resistant Acinetobacter species from pigs and migratory birds.</title>
        <authorList>
            <person name="Chen C."/>
            <person name="Sun J."/>
            <person name="Liao X.-P."/>
            <person name="Liu Y.-H."/>
        </authorList>
    </citation>
    <scope>NUCLEOTIDE SEQUENCE [LARGE SCALE GENOMIC DNA]</scope>
    <source>
        <strain evidence="2 3">YH12207_T</strain>
    </source>
</reference>
<accession>A0A7S6VW14</accession>
<dbReference type="Proteomes" id="UP000593966">
    <property type="component" value="Chromosome"/>
</dbReference>
<keyword evidence="3" id="KW-1185">Reference proteome</keyword>
<feature type="transmembrane region" description="Helical" evidence="1">
    <location>
        <begin position="719"/>
        <end position="737"/>
    </location>
</feature>
<evidence type="ECO:0000256" key="1">
    <source>
        <dbReference type="SAM" id="Phobius"/>
    </source>
</evidence>
<name>A0A7S6VW14_9GAMM</name>
<dbReference type="AlphaFoldDB" id="A0A7S6VW14"/>
<dbReference type="Gene3D" id="1.25.40.10">
    <property type="entry name" value="Tetratricopeptide repeat domain"/>
    <property type="match status" value="1"/>
</dbReference>
<keyword evidence="1" id="KW-1133">Transmembrane helix</keyword>
<keyword evidence="1" id="KW-0812">Transmembrane</keyword>
<evidence type="ECO:0000313" key="3">
    <source>
        <dbReference type="Proteomes" id="UP000593966"/>
    </source>
</evidence>
<organism evidence="2 3">
    <name type="scientific">Acinetobacter piscicola</name>
    <dbReference type="NCBI Taxonomy" id="2006115"/>
    <lineage>
        <taxon>Bacteria</taxon>
        <taxon>Pseudomonadati</taxon>
        <taxon>Pseudomonadota</taxon>
        <taxon>Gammaproteobacteria</taxon>
        <taxon>Moraxellales</taxon>
        <taxon>Moraxellaceae</taxon>
        <taxon>Acinetobacter</taxon>
    </lineage>
</organism>
<dbReference type="InterPro" id="IPR011990">
    <property type="entry name" value="TPR-like_helical_dom_sf"/>
</dbReference>